<dbReference type="CDD" id="cd00085">
    <property type="entry name" value="HNHc"/>
    <property type="match status" value="1"/>
</dbReference>
<dbReference type="GO" id="GO:0008270">
    <property type="term" value="F:zinc ion binding"/>
    <property type="evidence" value="ECO:0007669"/>
    <property type="project" value="InterPro"/>
</dbReference>
<dbReference type="InterPro" id="IPR002711">
    <property type="entry name" value="HNH"/>
</dbReference>
<dbReference type="EMBL" id="CP022129">
    <property type="protein sequence ID" value="ASF45600.1"/>
    <property type="molecule type" value="Genomic_DNA"/>
</dbReference>
<proteinExistence type="predicted"/>
<dbReference type="Pfam" id="PF01844">
    <property type="entry name" value="HNH"/>
    <property type="match status" value="1"/>
</dbReference>
<dbReference type="Proteomes" id="UP000197019">
    <property type="component" value="Chromosome"/>
</dbReference>
<organism evidence="2 3">
    <name type="scientific">Methylovulum psychrotolerans</name>
    <dbReference type="NCBI Taxonomy" id="1704499"/>
    <lineage>
        <taxon>Bacteria</taxon>
        <taxon>Pseudomonadati</taxon>
        <taxon>Pseudomonadota</taxon>
        <taxon>Gammaproteobacteria</taxon>
        <taxon>Methylococcales</taxon>
        <taxon>Methylococcaceae</taxon>
        <taxon>Methylovulum</taxon>
    </lineage>
</organism>
<reference evidence="2 3" key="1">
    <citation type="submission" date="2017-06" db="EMBL/GenBank/DDBJ databases">
        <title>Genome Sequencing of the methanotroph Methylovulum psychrotolerants str. HV10-M2 isolated from a high-altitude environment.</title>
        <authorList>
            <person name="Mateos-Rivera A."/>
        </authorList>
    </citation>
    <scope>NUCLEOTIDE SEQUENCE [LARGE SCALE GENOMIC DNA]</scope>
    <source>
        <strain evidence="2 3">HV10_M2</strain>
    </source>
</reference>
<dbReference type="GO" id="GO:0004519">
    <property type="term" value="F:endonuclease activity"/>
    <property type="evidence" value="ECO:0007669"/>
    <property type="project" value="UniProtKB-KW"/>
</dbReference>
<dbReference type="Gene3D" id="1.10.30.50">
    <property type="match status" value="1"/>
</dbReference>
<dbReference type="InterPro" id="IPR003615">
    <property type="entry name" value="HNH_nuc"/>
</dbReference>
<keyword evidence="3" id="KW-1185">Reference proteome</keyword>
<evidence type="ECO:0000259" key="1">
    <source>
        <dbReference type="Pfam" id="PF01844"/>
    </source>
</evidence>
<dbReference type="RefSeq" id="WP_088618477.1">
    <property type="nucleotide sequence ID" value="NZ_CP022129.1"/>
</dbReference>
<evidence type="ECO:0000313" key="2">
    <source>
        <dbReference type="EMBL" id="ASF45600.1"/>
    </source>
</evidence>
<gene>
    <name evidence="2" type="ORF">CEK71_05685</name>
</gene>
<name>A0A1Z4BWH6_9GAMM</name>
<keyword evidence="2" id="KW-0378">Hydrolase</keyword>
<keyword evidence="2" id="KW-0540">Nuclease</keyword>
<sequence>MRPVCRGDVPTDEQGNPIGFKKYGDARDELIDRIGDYCCYCESPLQTPAVEHIQPKSLEPILETTWSNFLLACQNCNSIKNDQPINANNLHVYFWPDTDNTLRGFFYEKDCAPQIHAALTQEHQQIAGKTLALTGLDREPGHPKLSKQDRRWIKRKEAWGKAERAKLRLSIHTSQEMYGSIIDTATSTGFWSIWMSVFQDDHDMRRYLIQAFTGTSVDCFDQDTQPVARPGGKL</sequence>
<dbReference type="KEGG" id="mpsy:CEK71_05685"/>
<keyword evidence="2" id="KW-0255">Endonuclease</keyword>
<feature type="domain" description="HNH" evidence="1">
    <location>
        <begin position="38"/>
        <end position="83"/>
    </location>
</feature>
<evidence type="ECO:0000313" key="3">
    <source>
        <dbReference type="Proteomes" id="UP000197019"/>
    </source>
</evidence>
<dbReference type="AlphaFoldDB" id="A0A1Z4BWH6"/>
<protein>
    <submittedName>
        <fullName evidence="2">HNH endonuclease</fullName>
    </submittedName>
</protein>
<dbReference type="OrthoDB" id="8824552at2"/>
<dbReference type="GO" id="GO:0003676">
    <property type="term" value="F:nucleic acid binding"/>
    <property type="evidence" value="ECO:0007669"/>
    <property type="project" value="InterPro"/>
</dbReference>
<accession>A0A1Z4BWH6</accession>